<dbReference type="EMBL" id="JAYERP010000001">
    <property type="protein sequence ID" value="MEA3569581.1"/>
    <property type="molecule type" value="Genomic_DNA"/>
</dbReference>
<dbReference type="Proteomes" id="UP001292216">
    <property type="component" value="Unassembled WGS sequence"/>
</dbReference>
<protein>
    <submittedName>
        <fullName evidence="2">DUF6254 family protein</fullName>
    </submittedName>
</protein>
<accession>A0ABU5PI58</accession>
<evidence type="ECO:0000256" key="1">
    <source>
        <dbReference type="SAM" id="MobiDB-lite"/>
    </source>
</evidence>
<keyword evidence="3" id="KW-1185">Reference proteome</keyword>
<reference evidence="2 3" key="1">
    <citation type="submission" date="2023-12" db="EMBL/GenBank/DDBJ databases">
        <title>Whole genome sequencing of Paenibacillus phoenicis isolated from the Phoenix Mars Lander spacecraft assembly facility.</title>
        <authorList>
            <person name="Garcia A."/>
            <person name="Venkateswaran K."/>
        </authorList>
    </citation>
    <scope>NUCLEOTIDE SEQUENCE [LARGE SCALE GENOMIC DNA]</scope>
    <source>
        <strain evidence="2 3">3PO2SA</strain>
    </source>
</reference>
<comment type="caution">
    <text evidence="2">The sequence shown here is derived from an EMBL/GenBank/DDBJ whole genome shotgun (WGS) entry which is preliminary data.</text>
</comment>
<name>A0ABU5PI58_9BACL</name>
<dbReference type="Pfam" id="PF19767">
    <property type="entry name" value="DUF6254"/>
    <property type="match status" value="1"/>
</dbReference>
<proteinExistence type="predicted"/>
<dbReference type="RefSeq" id="WP_232282204.1">
    <property type="nucleotide sequence ID" value="NZ_CBCSKM010000011.1"/>
</dbReference>
<dbReference type="InterPro" id="IPR046221">
    <property type="entry name" value="DUF6254"/>
</dbReference>
<organism evidence="2 3">
    <name type="scientific">Paenibacillus phoenicis</name>
    <dbReference type="NCBI Taxonomy" id="554117"/>
    <lineage>
        <taxon>Bacteria</taxon>
        <taxon>Bacillati</taxon>
        <taxon>Bacillota</taxon>
        <taxon>Bacilli</taxon>
        <taxon>Bacillales</taxon>
        <taxon>Paenibacillaceae</taxon>
        <taxon>Paenibacillus</taxon>
    </lineage>
</organism>
<feature type="compositionally biased region" description="Basic residues" evidence="1">
    <location>
        <begin position="1"/>
        <end position="16"/>
    </location>
</feature>
<sequence length="43" mass="4953">MTKSKRSKINAMKSRKQAQNPHGPIKSLEELAEEYDQNPPRKS</sequence>
<evidence type="ECO:0000313" key="3">
    <source>
        <dbReference type="Proteomes" id="UP001292216"/>
    </source>
</evidence>
<evidence type="ECO:0000313" key="2">
    <source>
        <dbReference type="EMBL" id="MEA3569581.1"/>
    </source>
</evidence>
<gene>
    <name evidence="2" type="ORF">U9M73_06165</name>
</gene>
<feature type="region of interest" description="Disordered" evidence="1">
    <location>
        <begin position="1"/>
        <end position="43"/>
    </location>
</feature>